<dbReference type="GO" id="GO:0005743">
    <property type="term" value="C:mitochondrial inner membrane"/>
    <property type="evidence" value="ECO:0007669"/>
    <property type="project" value="UniProtKB-SubCell"/>
</dbReference>
<dbReference type="InterPro" id="IPR023395">
    <property type="entry name" value="MCP_dom_sf"/>
</dbReference>
<sequence>MREEAAAAAAGGTPDATDEQLRSQFATLDADGDGRLSVEEVQVALRKLGLPAGARFVQDLLSQYDRDGDRQIEFDEFRRYVQSKERRMRAVFEAIDVDGDGQLSVTEVHRAAAALGISVAPEDSQRMIELLDIDKDGCVDYAEFRQFVCLLPGAHVSRGQILSAWIDSASWAHAMEYRLGHVPPSQPLERFLAGGVAGAVSRTVVAPLERLRTIMMADRSATQLGPVLRRMWADGGLRGLFRGNMATVIKVFPSSAIQFAVYDACKDVMLAYSGPGVGDLSPQEKMAAGLAAGAVACTATYPLEALRTQVSVAQGGAGSSYLAIVRSTLAERGVRGLYQGYPASLANNSVAMSLGFASYEALCSAYARWRGAPPSSGEKGLMGGTAALLTMVATMPLENVSCSTNELIVTGAAADAFSQTLMLRCCGRRASAASWRGSLSSFAKVAPSIAATRLLYESIVELRGIGGVRRYRAEAAD</sequence>
<dbReference type="GO" id="GO:0005509">
    <property type="term" value="F:calcium ion binding"/>
    <property type="evidence" value="ECO:0007669"/>
    <property type="project" value="InterPro"/>
</dbReference>
<keyword evidence="2 9" id="KW-0813">Transport</keyword>
<dbReference type="Proteomes" id="UP001205105">
    <property type="component" value="Unassembled WGS sequence"/>
</dbReference>
<evidence type="ECO:0000256" key="4">
    <source>
        <dbReference type="ARBA" id="ARBA00022737"/>
    </source>
</evidence>
<evidence type="ECO:0000256" key="1">
    <source>
        <dbReference type="ARBA" id="ARBA00004448"/>
    </source>
</evidence>
<protein>
    <recommendedName>
        <fullName evidence="11">EF-hand domain-containing protein</fullName>
    </recommendedName>
</protein>
<dbReference type="SUPFAM" id="SSF103506">
    <property type="entry name" value="Mitochondrial carrier"/>
    <property type="match status" value="1"/>
</dbReference>
<dbReference type="InterPro" id="IPR018247">
    <property type="entry name" value="EF_Hand_1_Ca_BS"/>
</dbReference>
<evidence type="ECO:0000256" key="9">
    <source>
        <dbReference type="RuleBase" id="RU000488"/>
    </source>
</evidence>
<keyword evidence="13" id="KW-1185">Reference proteome</keyword>
<organism evidence="12 13">
    <name type="scientific">Chlorella ohadii</name>
    <dbReference type="NCBI Taxonomy" id="2649997"/>
    <lineage>
        <taxon>Eukaryota</taxon>
        <taxon>Viridiplantae</taxon>
        <taxon>Chlorophyta</taxon>
        <taxon>core chlorophytes</taxon>
        <taxon>Trebouxiophyceae</taxon>
        <taxon>Chlorellales</taxon>
        <taxon>Chlorellaceae</taxon>
        <taxon>Chlorella clade</taxon>
        <taxon>Chlorella</taxon>
    </lineage>
</organism>
<dbReference type="PROSITE" id="PS50222">
    <property type="entry name" value="EF_HAND_2"/>
    <property type="match status" value="3"/>
</dbReference>
<dbReference type="Pfam" id="PF00153">
    <property type="entry name" value="Mito_carr"/>
    <property type="match status" value="2"/>
</dbReference>
<dbReference type="InterPro" id="IPR002048">
    <property type="entry name" value="EF_hand_dom"/>
</dbReference>
<dbReference type="PRINTS" id="PR00926">
    <property type="entry name" value="MITOCARRIER"/>
</dbReference>
<comment type="subcellular location">
    <subcellularLocation>
        <location evidence="1">Mitochondrion inner membrane</location>
        <topology evidence="1">Multi-pass membrane protein</topology>
    </subcellularLocation>
</comment>
<name>A0AAD5DDV7_9CHLO</name>
<dbReference type="EMBL" id="JADXDR010000232">
    <property type="protein sequence ID" value="KAI7835737.1"/>
    <property type="molecule type" value="Genomic_DNA"/>
</dbReference>
<feature type="domain" description="EF-hand" evidence="11">
    <location>
        <begin position="83"/>
        <end position="118"/>
    </location>
</feature>
<dbReference type="AlphaFoldDB" id="A0AAD5DDV7"/>
<dbReference type="PANTHER" id="PTHR24089">
    <property type="entry name" value="SOLUTE CARRIER FAMILY 25"/>
    <property type="match status" value="1"/>
</dbReference>
<feature type="domain" description="EF-hand" evidence="11">
    <location>
        <begin position="119"/>
        <end position="154"/>
    </location>
</feature>
<dbReference type="PROSITE" id="PS00303">
    <property type="entry name" value="S100_CABP"/>
    <property type="match status" value="1"/>
</dbReference>
<dbReference type="PROSITE" id="PS50920">
    <property type="entry name" value="SOLCAR"/>
    <property type="match status" value="2"/>
</dbReference>
<feature type="domain" description="EF-hand" evidence="11">
    <location>
        <begin position="16"/>
        <end position="51"/>
    </location>
</feature>
<dbReference type="InterPro" id="IPR011992">
    <property type="entry name" value="EF-hand-dom_pair"/>
</dbReference>
<dbReference type="Gene3D" id="1.50.40.10">
    <property type="entry name" value="Mitochondrial carrier domain"/>
    <property type="match status" value="1"/>
</dbReference>
<dbReference type="Pfam" id="PF13499">
    <property type="entry name" value="EF-hand_7"/>
    <property type="match status" value="2"/>
</dbReference>
<evidence type="ECO:0000256" key="5">
    <source>
        <dbReference type="ARBA" id="ARBA00022837"/>
    </source>
</evidence>
<comment type="similarity">
    <text evidence="9">Belongs to the mitochondrial carrier (TC 2.A.29) family.</text>
</comment>
<dbReference type="SUPFAM" id="SSF47473">
    <property type="entry name" value="EF-hand"/>
    <property type="match status" value="1"/>
</dbReference>
<gene>
    <name evidence="12" type="ORF">COHA_010370</name>
</gene>
<keyword evidence="3 8" id="KW-0812">Transmembrane</keyword>
<dbReference type="FunFam" id="1.10.238.10:FF:000178">
    <property type="entry name" value="Calmodulin-2 A"/>
    <property type="match status" value="1"/>
</dbReference>
<reference evidence="12" key="1">
    <citation type="submission" date="2020-11" db="EMBL/GenBank/DDBJ databases">
        <title>Chlorella ohadii genome sequencing and assembly.</title>
        <authorList>
            <person name="Murik O."/>
            <person name="Treves H."/>
            <person name="Kedem I."/>
            <person name="Shotland Y."/>
            <person name="Kaplan A."/>
        </authorList>
    </citation>
    <scope>NUCLEOTIDE SEQUENCE</scope>
    <source>
        <strain evidence="12">1</strain>
    </source>
</reference>
<comment type="caution">
    <text evidence="12">The sequence shown here is derived from an EMBL/GenBank/DDBJ whole genome shotgun (WGS) entry which is preliminary data.</text>
</comment>
<evidence type="ECO:0000256" key="3">
    <source>
        <dbReference type="ARBA" id="ARBA00022692"/>
    </source>
</evidence>
<dbReference type="Gene3D" id="1.10.238.10">
    <property type="entry name" value="EF-hand"/>
    <property type="match status" value="1"/>
</dbReference>
<feature type="region of interest" description="Disordered" evidence="10">
    <location>
        <begin position="1"/>
        <end position="20"/>
    </location>
</feature>
<dbReference type="PROSITE" id="PS00018">
    <property type="entry name" value="EF_HAND_1"/>
    <property type="match status" value="3"/>
</dbReference>
<evidence type="ECO:0000256" key="7">
    <source>
        <dbReference type="ARBA" id="ARBA00023136"/>
    </source>
</evidence>
<dbReference type="GO" id="GO:0055085">
    <property type="term" value="P:transmembrane transport"/>
    <property type="evidence" value="ECO:0007669"/>
    <property type="project" value="InterPro"/>
</dbReference>
<feature type="repeat" description="Solcar" evidence="8">
    <location>
        <begin position="280"/>
        <end position="365"/>
    </location>
</feature>
<dbReference type="InterPro" id="IPR018108">
    <property type="entry name" value="MCP_transmembrane"/>
</dbReference>
<evidence type="ECO:0000256" key="8">
    <source>
        <dbReference type="PROSITE-ProRule" id="PRU00282"/>
    </source>
</evidence>
<keyword evidence="6" id="KW-1133">Transmembrane helix</keyword>
<evidence type="ECO:0000256" key="6">
    <source>
        <dbReference type="ARBA" id="ARBA00022989"/>
    </source>
</evidence>
<keyword evidence="7 8" id="KW-0472">Membrane</keyword>
<dbReference type="SMART" id="SM00054">
    <property type="entry name" value="EFh"/>
    <property type="match status" value="4"/>
</dbReference>
<evidence type="ECO:0000259" key="11">
    <source>
        <dbReference type="PROSITE" id="PS50222"/>
    </source>
</evidence>
<dbReference type="InterPro" id="IPR002067">
    <property type="entry name" value="MCP"/>
</dbReference>
<feature type="repeat" description="Solcar" evidence="8">
    <location>
        <begin position="185"/>
        <end position="268"/>
    </location>
</feature>
<proteinExistence type="inferred from homology"/>
<evidence type="ECO:0000256" key="10">
    <source>
        <dbReference type="SAM" id="MobiDB-lite"/>
    </source>
</evidence>
<keyword evidence="4" id="KW-0677">Repeat</keyword>
<keyword evidence="5" id="KW-0106">Calcium</keyword>
<feature type="compositionally biased region" description="Low complexity" evidence="10">
    <location>
        <begin position="1"/>
        <end position="10"/>
    </location>
</feature>
<evidence type="ECO:0000313" key="12">
    <source>
        <dbReference type="EMBL" id="KAI7835737.1"/>
    </source>
</evidence>
<evidence type="ECO:0000313" key="13">
    <source>
        <dbReference type="Proteomes" id="UP001205105"/>
    </source>
</evidence>
<dbReference type="InterPro" id="IPR001751">
    <property type="entry name" value="S100/CaBP7/8-like_CS"/>
</dbReference>
<accession>A0AAD5DDV7</accession>
<evidence type="ECO:0000256" key="2">
    <source>
        <dbReference type="ARBA" id="ARBA00022448"/>
    </source>
</evidence>